<keyword evidence="1" id="KW-0472">Membrane</keyword>
<reference evidence="2" key="1">
    <citation type="submission" date="2015-04" db="EMBL/GenBank/DDBJ databases">
        <title>Carnobacterium maltaromaticum LMA28 complete chromosome sequence.</title>
        <authorList>
            <person name="Borges F."/>
            <person name="Cailliez-Grimal C."/>
        </authorList>
    </citation>
    <scope>NUCLEOTIDE SEQUENCE [LARGE SCALE GENOMIC DNA]</scope>
    <source>
        <strain evidence="2">LMA28</strain>
        <plasmid evidence="2">megaplasmid</plasmid>
    </source>
</reference>
<gene>
    <name evidence="2" type="ORF">BN424_mp0007</name>
</gene>
<feature type="transmembrane region" description="Helical" evidence="1">
    <location>
        <begin position="9"/>
        <end position="31"/>
    </location>
</feature>
<geneLocation type="plasmid" evidence="2">
    <name>megaplasmid</name>
</geneLocation>
<evidence type="ECO:0000313" key="2">
    <source>
        <dbReference type="EMBL" id="CRI06549.1"/>
    </source>
</evidence>
<accession>A0A1Z5AYK2</accession>
<keyword evidence="1" id="KW-1133">Transmembrane helix</keyword>
<dbReference type="AlphaFoldDB" id="A0A1Z5AYK2"/>
<feature type="transmembrane region" description="Helical" evidence="1">
    <location>
        <begin position="37"/>
        <end position="56"/>
    </location>
</feature>
<evidence type="ECO:0000256" key="1">
    <source>
        <dbReference type="SAM" id="Phobius"/>
    </source>
</evidence>
<dbReference type="GeneID" id="83607672"/>
<reference evidence="2" key="2">
    <citation type="submission" date="2015-04" db="EMBL/GenBank/DDBJ databases">
        <title>Carnobacterium maltaromaticum LMA28 plasmids.</title>
        <authorList>
            <person name="Cailliez-Grimal C."/>
            <person name="Iskandar C."/>
        </authorList>
    </citation>
    <scope>NUCLEOTIDE SEQUENCE [LARGE SCALE GENOMIC DNA]</scope>
    <source>
        <strain evidence="2">LMA28</strain>
        <plasmid evidence="2">megaplasmid</plasmid>
    </source>
</reference>
<organism evidence="2">
    <name type="scientific">Carnobacterium maltaromaticum</name>
    <name type="common">Carnobacterium piscicola</name>
    <dbReference type="NCBI Taxonomy" id="2751"/>
    <lineage>
        <taxon>Bacteria</taxon>
        <taxon>Bacillati</taxon>
        <taxon>Bacillota</taxon>
        <taxon>Bacilli</taxon>
        <taxon>Lactobacillales</taxon>
        <taxon>Carnobacteriaceae</taxon>
        <taxon>Carnobacterium</taxon>
    </lineage>
</organism>
<keyword evidence="2" id="KW-0614">Plasmid</keyword>
<dbReference type="RefSeq" id="WP_035067199.1">
    <property type="nucleotide sequence ID" value="NZ_JAWLUZ010000014.1"/>
</dbReference>
<keyword evidence="1" id="KW-0812">Transmembrane</keyword>
<dbReference type="EMBL" id="LN846931">
    <property type="protein sequence ID" value="CRI06549.1"/>
    <property type="molecule type" value="Genomic_DNA"/>
</dbReference>
<sequence>MKQDKSTDFFVGLMNAVLFVLPFYFLLYWIGFLAIPIYFSGSIILAISFMHSANSFKEKRIKK</sequence>
<name>A0A1Z5AYK2_CARML</name>
<protein>
    <submittedName>
        <fullName evidence="2">Uncharacterized protein</fullName>
    </submittedName>
</protein>
<proteinExistence type="predicted"/>